<accession>A0ABD1Y8B4</accession>
<organism evidence="2 3">
    <name type="scientific">Riccia fluitans</name>
    <dbReference type="NCBI Taxonomy" id="41844"/>
    <lineage>
        <taxon>Eukaryota</taxon>
        <taxon>Viridiplantae</taxon>
        <taxon>Streptophyta</taxon>
        <taxon>Embryophyta</taxon>
        <taxon>Marchantiophyta</taxon>
        <taxon>Marchantiopsida</taxon>
        <taxon>Marchantiidae</taxon>
        <taxon>Marchantiales</taxon>
        <taxon>Ricciaceae</taxon>
        <taxon>Riccia</taxon>
    </lineage>
</organism>
<evidence type="ECO:0000313" key="3">
    <source>
        <dbReference type="Proteomes" id="UP001605036"/>
    </source>
</evidence>
<keyword evidence="3" id="KW-1185">Reference proteome</keyword>
<reference evidence="2 3" key="1">
    <citation type="submission" date="2024-09" db="EMBL/GenBank/DDBJ databases">
        <title>Chromosome-scale assembly of Riccia fluitans.</title>
        <authorList>
            <person name="Paukszto L."/>
            <person name="Sawicki J."/>
            <person name="Karawczyk K."/>
            <person name="Piernik-Szablinska J."/>
            <person name="Szczecinska M."/>
            <person name="Mazdziarz M."/>
        </authorList>
    </citation>
    <scope>NUCLEOTIDE SEQUENCE [LARGE SCALE GENOMIC DNA]</scope>
    <source>
        <strain evidence="2">Rf_01</strain>
        <tissue evidence="2">Aerial parts of the thallus</tissue>
    </source>
</reference>
<gene>
    <name evidence="2" type="ORF">R1flu_003143</name>
</gene>
<keyword evidence="1" id="KW-0732">Signal</keyword>
<name>A0ABD1Y8B4_9MARC</name>
<comment type="caution">
    <text evidence="2">The sequence shown here is derived from an EMBL/GenBank/DDBJ whole genome shotgun (WGS) entry which is preliminary data.</text>
</comment>
<sequence>MDLFSLMVVLLANWDSWSLEDLITVMLQDIDDSEDSFWAILQAVCSSIEDEHTGRDWWVFPRSDCWWENLVRRIWNSPEISRDNLWRKRFRMSHSLFLKLVDFIEPSSGTLLSSSSPS</sequence>
<proteinExistence type="predicted"/>
<feature type="signal peptide" evidence="1">
    <location>
        <begin position="1"/>
        <end position="18"/>
    </location>
</feature>
<dbReference type="Proteomes" id="UP001605036">
    <property type="component" value="Unassembled WGS sequence"/>
</dbReference>
<evidence type="ECO:0000256" key="1">
    <source>
        <dbReference type="SAM" id="SignalP"/>
    </source>
</evidence>
<feature type="chain" id="PRO_5044812256" evidence="1">
    <location>
        <begin position="19"/>
        <end position="118"/>
    </location>
</feature>
<protein>
    <submittedName>
        <fullName evidence="2">Uncharacterized protein</fullName>
    </submittedName>
</protein>
<evidence type="ECO:0000313" key="2">
    <source>
        <dbReference type="EMBL" id="KAL2622938.1"/>
    </source>
</evidence>
<dbReference type="AlphaFoldDB" id="A0ABD1Y8B4"/>
<dbReference type="EMBL" id="JBHFFA010000006">
    <property type="protein sequence ID" value="KAL2622938.1"/>
    <property type="molecule type" value="Genomic_DNA"/>
</dbReference>